<dbReference type="CDD" id="cd11059">
    <property type="entry name" value="CYP_fungal"/>
    <property type="match status" value="1"/>
</dbReference>
<proteinExistence type="inferred from homology"/>
<organism evidence="6 7">
    <name type="scientific">Coleophoma crateriformis</name>
    <dbReference type="NCBI Taxonomy" id="565419"/>
    <lineage>
        <taxon>Eukaryota</taxon>
        <taxon>Fungi</taxon>
        <taxon>Dikarya</taxon>
        <taxon>Ascomycota</taxon>
        <taxon>Pezizomycotina</taxon>
        <taxon>Leotiomycetes</taxon>
        <taxon>Helotiales</taxon>
        <taxon>Dermateaceae</taxon>
        <taxon>Coleophoma</taxon>
    </lineage>
</organism>
<keyword evidence="4 5" id="KW-0408">Iron</keyword>
<evidence type="ECO:0000256" key="3">
    <source>
        <dbReference type="ARBA" id="ARBA00022723"/>
    </source>
</evidence>
<evidence type="ECO:0000313" key="7">
    <source>
        <dbReference type="Proteomes" id="UP000256328"/>
    </source>
</evidence>
<evidence type="ECO:0000256" key="5">
    <source>
        <dbReference type="PIRSR" id="PIRSR602403-1"/>
    </source>
</evidence>
<dbReference type="InterPro" id="IPR002403">
    <property type="entry name" value="Cyt_P450_E_grp-IV"/>
</dbReference>
<dbReference type="InterPro" id="IPR001128">
    <property type="entry name" value="Cyt_P450"/>
</dbReference>
<dbReference type="PRINTS" id="PR00465">
    <property type="entry name" value="EP450IV"/>
</dbReference>
<evidence type="ECO:0000256" key="2">
    <source>
        <dbReference type="ARBA" id="ARBA00010617"/>
    </source>
</evidence>
<dbReference type="PANTHER" id="PTHR37471">
    <property type="entry name" value="UNNAMED PRODUCT"/>
    <property type="match status" value="1"/>
</dbReference>
<dbReference type="AlphaFoldDB" id="A0A3D8QYZ2"/>
<dbReference type="Pfam" id="PF00067">
    <property type="entry name" value="p450"/>
    <property type="match status" value="1"/>
</dbReference>
<dbReference type="Proteomes" id="UP000256328">
    <property type="component" value="Unassembled WGS sequence"/>
</dbReference>
<dbReference type="SUPFAM" id="SSF48264">
    <property type="entry name" value="Cytochrome P450"/>
    <property type="match status" value="1"/>
</dbReference>
<accession>A0A3D8QYZ2</accession>
<dbReference type="SUPFAM" id="SSF53474">
    <property type="entry name" value="alpha/beta-Hydrolases"/>
    <property type="match status" value="1"/>
</dbReference>
<comment type="caution">
    <text evidence="6">The sequence shown here is derived from an EMBL/GenBank/DDBJ whole genome shotgun (WGS) entry which is preliminary data.</text>
</comment>
<dbReference type="GO" id="GO:0020037">
    <property type="term" value="F:heme binding"/>
    <property type="evidence" value="ECO:0007669"/>
    <property type="project" value="InterPro"/>
</dbReference>
<dbReference type="EMBL" id="PDLN01000014">
    <property type="protein sequence ID" value="RDW67022.1"/>
    <property type="molecule type" value="Genomic_DNA"/>
</dbReference>
<sequence>MLDAVNPTLLGLGILVLLAFHTFVLSPFLALKHVPGPTTFALTRWRLALEDWRGTRTRKIDELHKQYGPVVRVGPNELSFNSLSALKTIFGAGSGFERTSFYRMFDVYGKQNLFTFESPKAHGERKKLLNHAYSKSSILKFSAEGVEDRVWEYMQLLEKDPATTSEIFSSLHYYSLDNITHFLYGKDFGGTKALRGSIADQELIRDVLDPSRRKLSWFAVHFPRYTKWLMTRTGYMEKAVAKFGLLPQKKPVVYTGIRRHALEAYNRFSHAATSNKSNADPSSIIGKLWKYHISQVANGLDDMDIASEAADHFLAGVDTTSDTLMFLIWALSLPQAAKFQEKLIAEVKSLNASELDSRGVPTVAATDKLPYLDAVIKETLRLYSPLPPSEPRSLPVDTTIDGYKVPANTIVSMSPYSLHRNGDVFKDPLVFNPDRWFGDAKELAEMKKWFWAFSSGGRMCIGLHLAMAEMTSLTAAIYRTYRTGIQAGFEDTTPGITSRFEVFSDETMPKMKEHICLIDFKKHNPQAFLSKWFNGAPISEIKRNNVQQFYRWAFMNSRAGQEGDEEELDEAMQYFQEQTGWKLEPGLGSAKCLRLTLDPVYMLHRPLLVYISMFFVDMETHLFLVSKGYQFYRSSRASFLKVFPLRPQVFLAKSKSPSATLTYWYRPQTSKNKRPIVFFHGIGVGVGPYFKLLSQLTDANARQGEPDEGTPAIIAVEILPISSRMTTHTLSAEAFCLEMEKILNFHGFEDFTLASHSYGAVLTSHLLKHDQISSRIASLVLMDPITLMLACPDVAYNFTRRVPSMANEIELHYFASQEMGVAHTLARHFFWYQNLVWKEDLLYRPSSNPDEPNSYTIRNVTVILSGQDLIVPAQTVAAYLTCPEFPNWDKSPGCTWYQNTMRRPEQRSSWNSEDGKLRLVWFGDLDHAQMLFVKTAADQVTQEVLGRASIKSGDFVGGHIDFDPNDI</sequence>
<dbReference type="PANTHER" id="PTHR37471:SF1">
    <property type="entry name" value="AB HYDROLASE-1 DOMAIN-CONTAINING PROTEIN"/>
    <property type="match status" value="1"/>
</dbReference>
<protein>
    <recommendedName>
        <fullName evidence="8">AB hydrolase-1 domain-containing protein</fullName>
    </recommendedName>
</protein>
<evidence type="ECO:0008006" key="8">
    <source>
        <dbReference type="Google" id="ProtNLM"/>
    </source>
</evidence>
<dbReference type="GO" id="GO:0004497">
    <property type="term" value="F:monooxygenase activity"/>
    <property type="evidence" value="ECO:0007669"/>
    <property type="project" value="InterPro"/>
</dbReference>
<dbReference type="InterPro" id="IPR017972">
    <property type="entry name" value="Cyt_P450_CS"/>
</dbReference>
<dbReference type="InterPro" id="IPR029058">
    <property type="entry name" value="AB_hydrolase_fold"/>
</dbReference>
<evidence type="ECO:0000313" key="6">
    <source>
        <dbReference type="EMBL" id="RDW67022.1"/>
    </source>
</evidence>
<evidence type="ECO:0000256" key="4">
    <source>
        <dbReference type="ARBA" id="ARBA00023004"/>
    </source>
</evidence>
<name>A0A3D8QYZ2_9HELO</name>
<reference evidence="6 7" key="1">
    <citation type="journal article" date="2018" name="IMA Fungus">
        <title>IMA Genome-F 9: Draft genome sequence of Annulohypoxylon stygium, Aspergillus mulundensis, Berkeleyomyces basicola (syn. Thielaviopsis basicola), Ceratocystis smalleyi, two Cercospora beticola strains, Coleophoma cylindrospora, Fusarium fracticaudum, Phialophora cf. hyalina, and Morchella septimelata.</title>
        <authorList>
            <person name="Wingfield B.D."/>
            <person name="Bills G.F."/>
            <person name="Dong Y."/>
            <person name="Huang W."/>
            <person name="Nel W.J."/>
            <person name="Swalarsk-Parry B.S."/>
            <person name="Vaghefi N."/>
            <person name="Wilken P.M."/>
            <person name="An Z."/>
            <person name="de Beer Z.W."/>
            <person name="De Vos L."/>
            <person name="Chen L."/>
            <person name="Duong T.A."/>
            <person name="Gao Y."/>
            <person name="Hammerbacher A."/>
            <person name="Kikkert J.R."/>
            <person name="Li Y."/>
            <person name="Li H."/>
            <person name="Li K."/>
            <person name="Li Q."/>
            <person name="Liu X."/>
            <person name="Ma X."/>
            <person name="Naidoo K."/>
            <person name="Pethybridge S.J."/>
            <person name="Sun J."/>
            <person name="Steenkamp E.T."/>
            <person name="van der Nest M.A."/>
            <person name="van Wyk S."/>
            <person name="Wingfield M.J."/>
            <person name="Xiong C."/>
            <person name="Yue Q."/>
            <person name="Zhang X."/>
        </authorList>
    </citation>
    <scope>NUCLEOTIDE SEQUENCE [LARGE SCALE GENOMIC DNA]</scope>
    <source>
        <strain evidence="6 7">BP5796</strain>
    </source>
</reference>
<dbReference type="Gene3D" id="3.40.50.1820">
    <property type="entry name" value="alpha/beta hydrolase"/>
    <property type="match status" value="1"/>
</dbReference>
<gene>
    <name evidence="6" type="ORF">BP5796_09771</name>
</gene>
<dbReference type="PRINTS" id="PR00385">
    <property type="entry name" value="P450"/>
</dbReference>
<feature type="binding site" description="axial binding residue" evidence="5">
    <location>
        <position position="460"/>
    </location>
    <ligand>
        <name>heme</name>
        <dbReference type="ChEBI" id="CHEBI:30413"/>
    </ligand>
    <ligandPart>
        <name>Fe</name>
        <dbReference type="ChEBI" id="CHEBI:18248"/>
    </ligandPart>
</feature>
<dbReference type="Gene3D" id="1.10.630.10">
    <property type="entry name" value="Cytochrome P450"/>
    <property type="match status" value="1"/>
</dbReference>
<dbReference type="PROSITE" id="PS00086">
    <property type="entry name" value="CYTOCHROME_P450"/>
    <property type="match status" value="1"/>
</dbReference>
<keyword evidence="7" id="KW-1185">Reference proteome</keyword>
<keyword evidence="3 5" id="KW-0479">Metal-binding</keyword>
<dbReference type="OrthoDB" id="1470350at2759"/>
<dbReference type="InterPro" id="IPR036396">
    <property type="entry name" value="Cyt_P450_sf"/>
</dbReference>
<dbReference type="GO" id="GO:0005506">
    <property type="term" value="F:iron ion binding"/>
    <property type="evidence" value="ECO:0007669"/>
    <property type="project" value="InterPro"/>
</dbReference>
<dbReference type="GO" id="GO:0016705">
    <property type="term" value="F:oxidoreductase activity, acting on paired donors, with incorporation or reduction of molecular oxygen"/>
    <property type="evidence" value="ECO:0007669"/>
    <property type="project" value="InterPro"/>
</dbReference>
<evidence type="ECO:0000256" key="1">
    <source>
        <dbReference type="ARBA" id="ARBA00001971"/>
    </source>
</evidence>
<comment type="similarity">
    <text evidence="2">Belongs to the cytochrome P450 family.</text>
</comment>
<comment type="cofactor">
    <cofactor evidence="1 5">
        <name>heme</name>
        <dbReference type="ChEBI" id="CHEBI:30413"/>
    </cofactor>
</comment>
<keyword evidence="5" id="KW-0349">Heme</keyword>